<dbReference type="PANTHER" id="PTHR30023">
    <property type="entry name" value="D-ALANYL-D-ALANINE CARBOXYPEPTIDASE"/>
    <property type="match status" value="1"/>
</dbReference>
<dbReference type="NCBIfam" id="TIGR00666">
    <property type="entry name" value="PBP4"/>
    <property type="match status" value="1"/>
</dbReference>
<keyword evidence="4" id="KW-0645">Protease</keyword>
<keyword evidence="2" id="KW-0378">Hydrolase</keyword>
<dbReference type="Proteomes" id="UP000248975">
    <property type="component" value="Unassembled WGS sequence"/>
</dbReference>
<evidence type="ECO:0000256" key="2">
    <source>
        <dbReference type="ARBA" id="ARBA00022801"/>
    </source>
</evidence>
<dbReference type="PANTHER" id="PTHR30023:SF0">
    <property type="entry name" value="PENICILLIN-SENSITIVE CARBOXYPEPTIDASE A"/>
    <property type="match status" value="1"/>
</dbReference>
<dbReference type="GO" id="GO:0004185">
    <property type="term" value="F:serine-type carboxypeptidase activity"/>
    <property type="evidence" value="ECO:0007669"/>
    <property type="project" value="InterPro"/>
</dbReference>
<proteinExistence type="inferred from homology"/>
<sequence>MVSRRWVMGALLAGVAAPVLAEAPTSTPRPPPRPGGLAAPELRVAVAPVGSAVVDAAKLGGRVAYQVVDAATGEVLDARDADTAMPPASTAKTITTLYALERLGPSYRFETRLIATGPITGGQIKGDLVLAGSGDPTLSTDGLAGMASTLKALGIKGVTGRFLVHEGALPNLRQIDPAQPDHVGYNPAISGLNLNFNRVYFEWKRAGQSWQVGMDARSDKVVPPVSMARMTVVSRELPLYTFAEKDGVDSWTVASGALGNAGSRWLPVRQPGAYAGDVFRTLARAQGIKLPEPQIVRALPGGTVIVDASSDPLPVVLTDMLKFSTNLTAEVVGLTATGGGVSTLAASAGQMSDWAASRFGRAGRFVDHSGLEPGSRVAPSDMVAALMGAKSGPLHGLMKPFPMRDAKGGIVKQHPVKVAAKTGTLNFVSGLTGYVAVPDGRTLAFAIYAADTARRDAVPMDQREDPPGGSAWAKRARLMQSRLIETWSGAAG</sequence>
<evidence type="ECO:0000313" key="4">
    <source>
        <dbReference type="EMBL" id="PZR01092.1"/>
    </source>
</evidence>
<dbReference type="GO" id="GO:0000270">
    <property type="term" value="P:peptidoglycan metabolic process"/>
    <property type="evidence" value="ECO:0007669"/>
    <property type="project" value="TreeGrafter"/>
</dbReference>
<comment type="caution">
    <text evidence="4">The sequence shown here is derived from an EMBL/GenBank/DDBJ whole genome shotgun (WGS) entry which is preliminary data.</text>
</comment>
<dbReference type="PRINTS" id="PR00922">
    <property type="entry name" value="DADACBPTASE3"/>
</dbReference>
<dbReference type="Gene3D" id="3.40.710.10">
    <property type="entry name" value="DD-peptidase/beta-lactamase superfamily"/>
    <property type="match status" value="2"/>
</dbReference>
<name>A0A2W5SDT9_CERSP</name>
<keyword evidence="4" id="KW-0121">Carboxypeptidase</keyword>
<dbReference type="AlphaFoldDB" id="A0A2W5SDT9"/>
<accession>A0A2W5SDT9</accession>
<reference evidence="4 5" key="1">
    <citation type="submission" date="2017-08" db="EMBL/GenBank/DDBJ databases">
        <title>Infants hospitalized years apart are colonized by the same room-sourced microbial strains.</title>
        <authorList>
            <person name="Brooks B."/>
            <person name="Olm M.R."/>
            <person name="Firek B.A."/>
            <person name="Baker R."/>
            <person name="Thomas B.C."/>
            <person name="Morowitz M.J."/>
            <person name="Banfield J.F."/>
        </authorList>
    </citation>
    <scope>NUCLEOTIDE SEQUENCE [LARGE SCALE GENOMIC DNA]</scope>
    <source>
        <strain evidence="4">S2_003_000_R2_11</strain>
    </source>
</reference>
<evidence type="ECO:0000313" key="5">
    <source>
        <dbReference type="Proteomes" id="UP000248975"/>
    </source>
</evidence>
<comment type="similarity">
    <text evidence="1">Belongs to the peptidase S13 family.</text>
</comment>
<dbReference type="Gene3D" id="3.50.80.20">
    <property type="entry name" value="D-Ala-D-Ala carboxypeptidase C, peptidase S13"/>
    <property type="match status" value="1"/>
</dbReference>
<evidence type="ECO:0000256" key="3">
    <source>
        <dbReference type="SAM" id="SignalP"/>
    </source>
</evidence>
<dbReference type="InterPro" id="IPR000667">
    <property type="entry name" value="Peptidase_S13"/>
</dbReference>
<keyword evidence="3" id="KW-0732">Signal</keyword>
<dbReference type="InterPro" id="IPR012338">
    <property type="entry name" value="Beta-lactam/transpept-like"/>
</dbReference>
<dbReference type="Pfam" id="PF02113">
    <property type="entry name" value="Peptidase_S13"/>
    <property type="match status" value="1"/>
</dbReference>
<dbReference type="EMBL" id="QFQS01000001">
    <property type="protein sequence ID" value="PZR01092.1"/>
    <property type="molecule type" value="Genomic_DNA"/>
</dbReference>
<dbReference type="GO" id="GO:0006508">
    <property type="term" value="P:proteolysis"/>
    <property type="evidence" value="ECO:0007669"/>
    <property type="project" value="InterPro"/>
</dbReference>
<evidence type="ECO:0000256" key="1">
    <source>
        <dbReference type="ARBA" id="ARBA00006096"/>
    </source>
</evidence>
<feature type="signal peptide" evidence="3">
    <location>
        <begin position="1"/>
        <end position="21"/>
    </location>
</feature>
<organism evidence="4 5">
    <name type="scientific">Cereibacter sphaeroides</name>
    <name type="common">Rhodobacter sphaeroides</name>
    <dbReference type="NCBI Taxonomy" id="1063"/>
    <lineage>
        <taxon>Bacteria</taxon>
        <taxon>Pseudomonadati</taxon>
        <taxon>Pseudomonadota</taxon>
        <taxon>Alphaproteobacteria</taxon>
        <taxon>Rhodobacterales</taxon>
        <taxon>Paracoccaceae</taxon>
        <taxon>Cereibacter</taxon>
    </lineage>
</organism>
<feature type="chain" id="PRO_5015954210" evidence="3">
    <location>
        <begin position="22"/>
        <end position="492"/>
    </location>
</feature>
<dbReference type="SUPFAM" id="SSF56601">
    <property type="entry name" value="beta-lactamase/transpeptidase-like"/>
    <property type="match status" value="1"/>
</dbReference>
<gene>
    <name evidence="4" type="primary">dacB</name>
    <name evidence="4" type="ORF">DI533_08575</name>
</gene>
<protein>
    <submittedName>
        <fullName evidence="4">D-alanyl-D-alanine carboxypeptidase/D-alanyl-D-alanine-endopeptidase</fullName>
    </submittedName>
</protein>